<feature type="region of interest" description="Disordered" evidence="2">
    <location>
        <begin position="1"/>
        <end position="22"/>
    </location>
</feature>
<feature type="compositionally biased region" description="Basic and acidic residues" evidence="2">
    <location>
        <begin position="1"/>
        <end position="13"/>
    </location>
</feature>
<name>A0A9J6ZHV5_9BACL</name>
<dbReference type="AlphaFoldDB" id="A0A9J6ZHV5"/>
<proteinExistence type="predicted"/>
<accession>A0A9J6ZHV5</accession>
<feature type="coiled-coil region" evidence="1">
    <location>
        <begin position="51"/>
        <end position="81"/>
    </location>
</feature>
<evidence type="ECO:0000256" key="1">
    <source>
        <dbReference type="SAM" id="Coils"/>
    </source>
</evidence>
<dbReference type="EMBL" id="CP097899">
    <property type="protein sequence ID" value="URN95779.1"/>
    <property type="molecule type" value="Genomic_DNA"/>
</dbReference>
<sequence>MAKHSETSWKQDHPSTLLSNSVQKVNHAVKQAMSHPDEQVVEQAYNAISHAENALGNAEQYNEHMDIVQQNKEQLDLLKQQLSGVQDISEDLLQ</sequence>
<evidence type="ECO:0000256" key="2">
    <source>
        <dbReference type="SAM" id="MobiDB-lite"/>
    </source>
</evidence>
<organism evidence="3 4">
    <name type="scientific">Candidatus Pristimantibacillus lignocellulolyticus</name>
    <dbReference type="NCBI Taxonomy" id="2994561"/>
    <lineage>
        <taxon>Bacteria</taxon>
        <taxon>Bacillati</taxon>
        <taxon>Bacillota</taxon>
        <taxon>Bacilli</taxon>
        <taxon>Bacillales</taxon>
        <taxon>Paenibacillaceae</taxon>
        <taxon>Candidatus Pristimantibacillus</taxon>
    </lineage>
</organism>
<gene>
    <name evidence="3" type="ORF">NAG76_05910</name>
</gene>
<keyword evidence="1" id="KW-0175">Coiled coil</keyword>
<evidence type="ECO:0000313" key="4">
    <source>
        <dbReference type="Proteomes" id="UP001056756"/>
    </source>
</evidence>
<reference evidence="3" key="1">
    <citation type="submission" date="2022-05" db="EMBL/GenBank/DDBJ databases">
        <title>Novel bacterial taxa in a minimal lignocellulolytic consortium and its capacity to transform plastics disclosed by genome-resolved metagenomics.</title>
        <authorList>
            <person name="Rodriguez C.A.D."/>
            <person name="Diaz-Garcia L."/>
            <person name="Herrera K."/>
            <person name="Tarazona N.A."/>
            <person name="Sproer C."/>
            <person name="Overmann J."/>
            <person name="Jimenez D.J."/>
        </authorList>
    </citation>
    <scope>NUCLEOTIDE SEQUENCE</scope>
    <source>
        <strain evidence="3">MAG5</strain>
    </source>
</reference>
<evidence type="ECO:0000313" key="3">
    <source>
        <dbReference type="EMBL" id="URN95779.1"/>
    </source>
</evidence>
<dbReference type="Proteomes" id="UP001056756">
    <property type="component" value="Chromosome"/>
</dbReference>
<protein>
    <submittedName>
        <fullName evidence="3">Uncharacterized protein</fullName>
    </submittedName>
</protein>
<dbReference type="KEGG" id="plig:NAG76_05910"/>